<organism evidence="1 2">
    <name type="scientific">Sedimentimonas flavescens</name>
    <dbReference type="NCBI Taxonomy" id="2851012"/>
    <lineage>
        <taxon>Bacteria</taxon>
        <taxon>Pseudomonadati</taxon>
        <taxon>Pseudomonadota</taxon>
        <taxon>Alphaproteobacteria</taxon>
        <taxon>Rhodobacterales</taxon>
        <taxon>Rhodobacter group</taxon>
        <taxon>Sedimentimonas</taxon>
    </lineage>
</organism>
<gene>
    <name evidence="1" type="ORF">OE699_01825</name>
</gene>
<evidence type="ECO:0000313" key="2">
    <source>
        <dbReference type="Proteomes" id="UP001526166"/>
    </source>
</evidence>
<proteinExistence type="predicted"/>
<evidence type="ECO:0008006" key="3">
    <source>
        <dbReference type="Google" id="ProtNLM"/>
    </source>
</evidence>
<dbReference type="Proteomes" id="UP001526166">
    <property type="component" value="Unassembled WGS sequence"/>
</dbReference>
<accession>A0ABT2ZVE9</accession>
<comment type="caution">
    <text evidence="1">The sequence shown here is derived from an EMBL/GenBank/DDBJ whole genome shotgun (WGS) entry which is preliminary data.</text>
</comment>
<dbReference type="EMBL" id="JAOWKW010000001">
    <property type="protein sequence ID" value="MCV2877577.1"/>
    <property type="molecule type" value="Genomic_DNA"/>
</dbReference>
<name>A0ABT2ZVE9_9RHOB</name>
<reference evidence="1 2" key="1">
    <citation type="submission" date="2022-10" db="EMBL/GenBank/DDBJ databases">
        <title>Sinirhodobacter sp. nov., isolated from ocean surface sediments.</title>
        <authorList>
            <person name="He W."/>
            <person name="Wang L."/>
            <person name="Zhang D.-F."/>
        </authorList>
    </citation>
    <scope>NUCLEOTIDE SEQUENCE [LARGE SCALE GENOMIC DNA]</scope>
    <source>
        <strain evidence="1 2">WL0115</strain>
    </source>
</reference>
<dbReference type="RefSeq" id="WP_263846863.1">
    <property type="nucleotide sequence ID" value="NZ_JAOWKW010000001.1"/>
</dbReference>
<evidence type="ECO:0000313" key="1">
    <source>
        <dbReference type="EMBL" id="MCV2877577.1"/>
    </source>
</evidence>
<protein>
    <recommendedName>
        <fullName evidence="3">Transposase</fullName>
    </recommendedName>
</protein>
<keyword evidence="2" id="KW-1185">Reference proteome</keyword>
<sequence>MTRIDAKATLARAQRAEEERDAAIAHCQTLIVEKVALEDELRRLRAHFSDLTRPEAAWCVS</sequence>